<dbReference type="EMBL" id="LT608328">
    <property type="protein sequence ID" value="SCM56267.1"/>
    <property type="molecule type" value="Genomic_DNA"/>
</dbReference>
<feature type="domain" description="D-apionate lactonase TIM barrel" evidence="2">
    <location>
        <begin position="260"/>
        <end position="475"/>
    </location>
</feature>
<dbReference type="Pfam" id="PF25837">
    <property type="entry name" value="Apionate_lact_N"/>
    <property type="match status" value="1"/>
</dbReference>
<dbReference type="InterPro" id="IPR058788">
    <property type="entry name" value="ApnL_N"/>
</dbReference>
<protein>
    <submittedName>
        <fullName evidence="3">Uncharacterized protein</fullName>
    </submittedName>
</protein>
<evidence type="ECO:0000259" key="2">
    <source>
        <dbReference type="Pfam" id="PF25838"/>
    </source>
</evidence>
<dbReference type="KEGG" id="pmuc:ING2E5A_0799"/>
<dbReference type="AlphaFoldDB" id="A0A1G4G589"/>
<dbReference type="InterPro" id="IPR058787">
    <property type="entry name" value="ApnL_M"/>
</dbReference>
<dbReference type="Pfam" id="PF25838">
    <property type="entry name" value="Apionate_lact_M"/>
    <property type="match status" value="1"/>
</dbReference>
<dbReference type="STRING" id="1642646.ING2E5A_0799"/>
<feature type="domain" description="D-apionate lactonase N-terminal" evidence="1">
    <location>
        <begin position="7"/>
        <end position="212"/>
    </location>
</feature>
<keyword evidence="4" id="KW-1185">Reference proteome</keyword>
<proteinExistence type="predicted"/>
<organism evidence="3 4">
    <name type="scientific">Petrimonas mucosa</name>
    <dbReference type="NCBI Taxonomy" id="1642646"/>
    <lineage>
        <taxon>Bacteria</taxon>
        <taxon>Pseudomonadati</taxon>
        <taxon>Bacteroidota</taxon>
        <taxon>Bacteroidia</taxon>
        <taxon>Bacteroidales</taxon>
        <taxon>Dysgonomonadaceae</taxon>
        <taxon>Petrimonas</taxon>
    </lineage>
</organism>
<dbReference type="Proteomes" id="UP000178485">
    <property type="component" value="Chromosome i"/>
</dbReference>
<evidence type="ECO:0000313" key="3">
    <source>
        <dbReference type="EMBL" id="SCM56267.1"/>
    </source>
</evidence>
<accession>A0A1G4G589</accession>
<gene>
    <name evidence="3" type="ORF">ING2E5A_0799</name>
</gene>
<evidence type="ECO:0000313" key="4">
    <source>
        <dbReference type="Proteomes" id="UP000178485"/>
    </source>
</evidence>
<dbReference type="RefSeq" id="WP_071136267.1">
    <property type="nucleotide sequence ID" value="NZ_JAQVII010000091.1"/>
</dbReference>
<sequence>MLPSGNNISFRFTDGDLRTFSINGSEIIQRIYFAVRDETWLNIEPSLHNLTSVVEGSTTIYSYDLLFQEKAINFTTHIVIRIDTHTGSLQIEASGEALSDFRKNRIGLCLHLNASLKGSRCDVIHTDGSSSSVELPILVSPHQPILNIRQMKLRTGHLTSEFIFEGDIFEMEDQRNWTDASYKIYSTPLALPFPVAVKKGDRFHQKISVTTSVETDAPTQTESLYGSMRPLPFPKLGTLIPENFSFEAFNGPAGNVAFPFSYLRIDFRLYRNGWEEKAKEHALLAREKQISIYAILYFSDRYEEEMADFCTFVYTFRLHDHIAWAALLSSTDFVLSGSILEKLVPKLRSTLPNVKAGAGTDANFAQLNRNRPSAEDLDFICYSIQPQEHASDKLSIIENIKGGFDTVRTAQSFADTRPVHISSLSIFRRFNANVDKICPDNSMERYRFAAGNLEAGWFIGVLNDLILAGTEAITAIFYPLHDSPLLELFRKFANRPPEFLLADGSTMPTTYSLLSWQSKGRQYTVAANLTNKEIFISHAELNLQLKPYEIKYVDH</sequence>
<evidence type="ECO:0000259" key="1">
    <source>
        <dbReference type="Pfam" id="PF25837"/>
    </source>
</evidence>
<name>A0A1G4G589_9BACT</name>
<reference evidence="3 4" key="1">
    <citation type="submission" date="2016-08" db="EMBL/GenBank/DDBJ databases">
        <authorList>
            <person name="Seilhamer J.J."/>
        </authorList>
    </citation>
    <scope>NUCLEOTIDE SEQUENCE [LARGE SCALE GENOMIC DNA]</scope>
    <source>
        <strain evidence="3">ING2-E5A</strain>
    </source>
</reference>